<organism evidence="2 3">
    <name type="scientific">Clostridium paridis</name>
    <dbReference type="NCBI Taxonomy" id="2803863"/>
    <lineage>
        <taxon>Bacteria</taxon>
        <taxon>Bacillati</taxon>
        <taxon>Bacillota</taxon>
        <taxon>Clostridia</taxon>
        <taxon>Eubacteriales</taxon>
        <taxon>Clostridiaceae</taxon>
        <taxon>Clostridium</taxon>
    </lineage>
</organism>
<evidence type="ECO:0000256" key="1">
    <source>
        <dbReference type="SAM" id="Coils"/>
    </source>
</evidence>
<reference evidence="2" key="1">
    <citation type="submission" date="2021-01" db="EMBL/GenBank/DDBJ databases">
        <title>Genome public.</title>
        <authorList>
            <person name="Liu C."/>
            <person name="Sun Q."/>
        </authorList>
    </citation>
    <scope>NUCLEOTIDE SEQUENCE</scope>
    <source>
        <strain evidence="2">YIM B02565</strain>
    </source>
</reference>
<gene>
    <name evidence="2" type="ORF">JK634_09915</name>
</gene>
<dbReference type="GO" id="GO:0046983">
    <property type="term" value="F:protein dimerization activity"/>
    <property type="evidence" value="ECO:0007669"/>
    <property type="project" value="InterPro"/>
</dbReference>
<dbReference type="Gene3D" id="4.10.280.10">
    <property type="entry name" value="Helix-loop-helix DNA-binding domain"/>
    <property type="match status" value="1"/>
</dbReference>
<dbReference type="EMBL" id="JAESWA010000022">
    <property type="protein sequence ID" value="MBL4932120.1"/>
    <property type="molecule type" value="Genomic_DNA"/>
</dbReference>
<dbReference type="RefSeq" id="WP_202767496.1">
    <property type="nucleotide sequence ID" value="NZ_JAESWA010000022.1"/>
</dbReference>
<comment type="caution">
    <text evidence="2">The sequence shown here is derived from an EMBL/GenBank/DDBJ whole genome shotgun (WGS) entry which is preliminary data.</text>
</comment>
<dbReference type="Proteomes" id="UP000623681">
    <property type="component" value="Unassembled WGS sequence"/>
</dbReference>
<name>A0A937FDP5_9CLOT</name>
<evidence type="ECO:0000313" key="2">
    <source>
        <dbReference type="EMBL" id="MBL4932120.1"/>
    </source>
</evidence>
<keyword evidence="1" id="KW-0175">Coiled coil</keyword>
<evidence type="ECO:0000313" key="3">
    <source>
        <dbReference type="Proteomes" id="UP000623681"/>
    </source>
</evidence>
<feature type="coiled-coil region" evidence="1">
    <location>
        <begin position="1"/>
        <end position="28"/>
    </location>
</feature>
<dbReference type="AlphaFoldDB" id="A0A937FDP5"/>
<dbReference type="Pfam" id="PF09388">
    <property type="entry name" value="SpoOE-like"/>
    <property type="match status" value="1"/>
</dbReference>
<dbReference type="InterPro" id="IPR037208">
    <property type="entry name" value="Spo0E-like_sf"/>
</dbReference>
<proteinExistence type="predicted"/>
<sequence length="57" mass="6727">MSNLEEVLMEIEDLRSRMNNLLDEKEEIFDPELVEVSQLLDSKLNDYEAIIRQADDD</sequence>
<protein>
    <submittedName>
        <fullName evidence="2">Aspartyl-phosphate phosphatase Spo0E family protein</fullName>
    </submittedName>
</protein>
<dbReference type="InterPro" id="IPR036638">
    <property type="entry name" value="HLH_DNA-bd_sf"/>
</dbReference>
<accession>A0A937FDP5</accession>
<keyword evidence="3" id="KW-1185">Reference proteome</keyword>
<dbReference type="InterPro" id="IPR018540">
    <property type="entry name" value="Spo0E-like"/>
</dbReference>
<dbReference type="SUPFAM" id="SSF140500">
    <property type="entry name" value="BAS1536-like"/>
    <property type="match status" value="1"/>
</dbReference>
<dbReference type="GO" id="GO:0043937">
    <property type="term" value="P:regulation of sporulation"/>
    <property type="evidence" value="ECO:0007669"/>
    <property type="project" value="InterPro"/>
</dbReference>